<accession>A0A9P6N8G1</accession>
<gene>
    <name evidence="1" type="ORF">CROQUDRAFT_54466</name>
</gene>
<reference evidence="1" key="1">
    <citation type="submission" date="2013-11" db="EMBL/GenBank/DDBJ databases">
        <title>Genome sequence of the fusiform rust pathogen reveals effectors for host alternation and coevolution with pine.</title>
        <authorList>
            <consortium name="DOE Joint Genome Institute"/>
            <person name="Smith K."/>
            <person name="Pendleton A."/>
            <person name="Kubisiak T."/>
            <person name="Anderson C."/>
            <person name="Salamov A."/>
            <person name="Aerts A."/>
            <person name="Riley R."/>
            <person name="Clum A."/>
            <person name="Lindquist E."/>
            <person name="Ence D."/>
            <person name="Campbell M."/>
            <person name="Kronenberg Z."/>
            <person name="Feau N."/>
            <person name="Dhillon B."/>
            <person name="Hamelin R."/>
            <person name="Burleigh J."/>
            <person name="Smith J."/>
            <person name="Yandell M."/>
            <person name="Nelson C."/>
            <person name="Grigoriev I."/>
            <person name="Davis J."/>
        </authorList>
    </citation>
    <scope>NUCLEOTIDE SEQUENCE</scope>
    <source>
        <strain evidence="1">G11</strain>
    </source>
</reference>
<dbReference type="EMBL" id="MU167554">
    <property type="protein sequence ID" value="KAG0139609.1"/>
    <property type="molecule type" value="Genomic_DNA"/>
</dbReference>
<evidence type="ECO:0000313" key="2">
    <source>
        <dbReference type="Proteomes" id="UP000886653"/>
    </source>
</evidence>
<dbReference type="AlphaFoldDB" id="A0A9P6N8G1"/>
<evidence type="ECO:0000313" key="1">
    <source>
        <dbReference type="EMBL" id="KAG0139609.1"/>
    </source>
</evidence>
<comment type="caution">
    <text evidence="1">The sequence shown here is derived from an EMBL/GenBank/DDBJ whole genome shotgun (WGS) entry which is preliminary data.</text>
</comment>
<sequence>MKALNDLKQGQNLLCAKPLLKSCHLWGPIRLCAFQSLEDWIAQLLSCPGIEDLLDESLVTSQVPYDYSKPVKNIHDSQLWKVFIGPDGSQYTTKSGNLAFVYGNKTSGRKASITIFVLPTVNQMNSMLCPLVDQLQSLWKPSLKLSSMHQHPGGCLVHSDPLNFLADLVALRQTLGFGSVKHTQMCFFCFLKQNDKKNIDLSTSPHQNLEEHNKWAFTSDKSTNLQMQAAILSKYGI</sequence>
<dbReference type="Proteomes" id="UP000886653">
    <property type="component" value="Unassembled WGS sequence"/>
</dbReference>
<dbReference type="OrthoDB" id="2505988at2759"/>
<protein>
    <submittedName>
        <fullName evidence="1">Uncharacterized protein</fullName>
    </submittedName>
</protein>
<name>A0A9P6N8G1_9BASI</name>
<keyword evidence="2" id="KW-1185">Reference proteome</keyword>
<proteinExistence type="predicted"/>
<organism evidence="1 2">
    <name type="scientific">Cronartium quercuum f. sp. fusiforme G11</name>
    <dbReference type="NCBI Taxonomy" id="708437"/>
    <lineage>
        <taxon>Eukaryota</taxon>
        <taxon>Fungi</taxon>
        <taxon>Dikarya</taxon>
        <taxon>Basidiomycota</taxon>
        <taxon>Pucciniomycotina</taxon>
        <taxon>Pucciniomycetes</taxon>
        <taxon>Pucciniales</taxon>
        <taxon>Coleosporiaceae</taxon>
        <taxon>Cronartium</taxon>
    </lineage>
</organism>